<dbReference type="InterPro" id="IPR002999">
    <property type="entry name" value="Tudor"/>
</dbReference>
<dbReference type="CDD" id="cd20379">
    <property type="entry name" value="Tudor_dTUD-like"/>
    <property type="match status" value="1"/>
</dbReference>
<protein>
    <submittedName>
        <fullName evidence="5">Tudor domain-containing 6-like isoform X1</fullName>
    </submittedName>
</protein>
<dbReference type="SUPFAM" id="SSF57845">
    <property type="entry name" value="B-box zinc-binding domain"/>
    <property type="match status" value="1"/>
</dbReference>
<dbReference type="PANTHER" id="PTHR16442:SF1">
    <property type="entry name" value="RING FINGER PROTEIN 17"/>
    <property type="match status" value="1"/>
</dbReference>
<dbReference type="InterPro" id="IPR035437">
    <property type="entry name" value="SNase_OB-fold_sf"/>
</dbReference>
<dbReference type="EMBL" id="REGN01000002">
    <property type="protein sequence ID" value="RNA45245.1"/>
    <property type="molecule type" value="Genomic_DNA"/>
</dbReference>
<keyword evidence="6" id="KW-1185">Reference proteome</keyword>
<feature type="domain" description="B box-type" evidence="3">
    <location>
        <begin position="183"/>
        <end position="225"/>
    </location>
</feature>
<dbReference type="PANTHER" id="PTHR16442">
    <property type="entry name" value="RING FINGER PROTEIN 17"/>
    <property type="match status" value="1"/>
</dbReference>
<evidence type="ECO:0000256" key="2">
    <source>
        <dbReference type="SAM" id="MobiDB-lite"/>
    </source>
</evidence>
<feature type="non-terminal residue" evidence="5">
    <location>
        <position position="1259"/>
    </location>
</feature>
<feature type="domain" description="Tudor" evidence="4">
    <location>
        <begin position="675"/>
        <end position="735"/>
    </location>
</feature>
<dbReference type="SMART" id="SM00336">
    <property type="entry name" value="BBOX"/>
    <property type="match status" value="2"/>
</dbReference>
<dbReference type="GO" id="GO:0008270">
    <property type="term" value="F:zinc ion binding"/>
    <property type="evidence" value="ECO:0007669"/>
    <property type="project" value="UniProtKB-KW"/>
</dbReference>
<evidence type="ECO:0000259" key="3">
    <source>
        <dbReference type="PROSITE" id="PS50119"/>
    </source>
</evidence>
<dbReference type="CDD" id="cd19756">
    <property type="entry name" value="Bbox2"/>
    <property type="match status" value="2"/>
</dbReference>
<feature type="compositionally biased region" description="Polar residues" evidence="2">
    <location>
        <begin position="319"/>
        <end position="332"/>
    </location>
</feature>
<organism evidence="5 6">
    <name type="scientific">Brachionus plicatilis</name>
    <name type="common">Marine rotifer</name>
    <name type="synonym">Brachionus muelleri</name>
    <dbReference type="NCBI Taxonomy" id="10195"/>
    <lineage>
        <taxon>Eukaryota</taxon>
        <taxon>Metazoa</taxon>
        <taxon>Spiralia</taxon>
        <taxon>Gnathifera</taxon>
        <taxon>Rotifera</taxon>
        <taxon>Eurotatoria</taxon>
        <taxon>Monogononta</taxon>
        <taxon>Pseudotrocha</taxon>
        <taxon>Ploima</taxon>
        <taxon>Brachionidae</taxon>
        <taxon>Brachionus</taxon>
    </lineage>
</organism>
<name>A0A3M7TBS6_BRAPC</name>
<feature type="domain" description="Tudor" evidence="4">
    <location>
        <begin position="924"/>
        <end position="982"/>
    </location>
</feature>
<feature type="region of interest" description="Disordered" evidence="2">
    <location>
        <begin position="319"/>
        <end position="371"/>
    </location>
</feature>
<dbReference type="Gene3D" id="2.40.50.90">
    <property type="match status" value="2"/>
</dbReference>
<comment type="caution">
    <text evidence="5">The sequence shown here is derived from an EMBL/GenBank/DDBJ whole genome shotgun (WGS) entry which is preliminary data.</text>
</comment>
<keyword evidence="1" id="KW-0479">Metal-binding</keyword>
<feature type="domain" description="Tudor" evidence="4">
    <location>
        <begin position="1175"/>
        <end position="1240"/>
    </location>
</feature>
<dbReference type="OrthoDB" id="9995375at2759"/>
<keyword evidence="1" id="KW-0862">Zinc</keyword>
<evidence type="ECO:0000256" key="1">
    <source>
        <dbReference type="PROSITE-ProRule" id="PRU00024"/>
    </source>
</evidence>
<feature type="domain" description="B box-type" evidence="3">
    <location>
        <begin position="136"/>
        <end position="178"/>
    </location>
</feature>
<feature type="compositionally biased region" description="Basic and acidic residues" evidence="2">
    <location>
        <begin position="342"/>
        <end position="357"/>
    </location>
</feature>
<keyword evidence="1" id="KW-0863">Zinc-finger</keyword>
<reference evidence="5 6" key="1">
    <citation type="journal article" date="2018" name="Sci. Rep.">
        <title>Genomic signatures of local adaptation to the degree of environmental predictability in rotifers.</title>
        <authorList>
            <person name="Franch-Gras L."/>
            <person name="Hahn C."/>
            <person name="Garcia-Roger E.M."/>
            <person name="Carmona M.J."/>
            <person name="Serra M."/>
            <person name="Gomez A."/>
        </authorList>
    </citation>
    <scope>NUCLEOTIDE SEQUENCE [LARGE SCALE GENOMIC DNA]</scope>
    <source>
        <strain evidence="5">HYR1</strain>
    </source>
</reference>
<dbReference type="SUPFAM" id="SSF63748">
    <property type="entry name" value="Tudor/PWWP/MBT"/>
    <property type="match status" value="4"/>
</dbReference>
<dbReference type="InterPro" id="IPR000315">
    <property type="entry name" value="Znf_B-box"/>
</dbReference>
<dbReference type="AlphaFoldDB" id="A0A3M7TBS6"/>
<dbReference type="Pfam" id="PF00567">
    <property type="entry name" value="TUDOR"/>
    <property type="match status" value="4"/>
</dbReference>
<evidence type="ECO:0000313" key="5">
    <source>
        <dbReference type="EMBL" id="RNA45245.1"/>
    </source>
</evidence>
<gene>
    <name evidence="5" type="ORF">BpHYR1_000273</name>
</gene>
<dbReference type="Proteomes" id="UP000276133">
    <property type="component" value="Unassembled WGS sequence"/>
</dbReference>
<evidence type="ECO:0000313" key="6">
    <source>
        <dbReference type="Proteomes" id="UP000276133"/>
    </source>
</evidence>
<dbReference type="PROSITE" id="PS50304">
    <property type="entry name" value="TUDOR"/>
    <property type="match status" value="3"/>
</dbReference>
<accession>A0A3M7TBS6</accession>
<dbReference type="PROSITE" id="PS50119">
    <property type="entry name" value="ZF_BBOX"/>
    <property type="match status" value="2"/>
</dbReference>
<sequence>MDICLNCNQQFGVFTSIDSPNDLNQIEGSPAIAEATTTVKIKTFNNKIVLPFILKCSESHRICHSCIIKNDKQKVKCPRCNIKSNLPEVKLDSASFLLNLKQNNKSILQVERTVNELLTQHQSEENKKQIKETISRFISRCCHCETKENYAEIYCATCETIICRSCLQKHSGHKLLPLGKVDFEKLSCHYHKNAKAEMFCAKEKRFICTRCLGPDGHIRHKYFIFYDSKIIKSKLMEMELLCSKLKIKNIQEQALLNETIKFVSKSDKSDDFQKTREISKKSYYVKASSIVQPNNLEDSLLVQPAIVVNEKNFIVTPQLSPIPKSNESNSTDIRQRLQPPKRLSDKTKVRQEVEHNLPKPAPCPKKADENNNPKYELFNANEFNDKGPIEFKLCKFASPGEIWLVPGLRVKLMDKMNAKHKRFESQLLYNEEEAQNIPLGEMIGYKNDKSDLIYRARILNKIECEDGSLLFDVDGVDNCKRLTIKSDRLRKLIKDFIDIPDLKIKCSLYNLKPYGDENNCLENEWNNLSSLIAKKWFADHQNYISLKIISQIENEYKVDFVVEWPLDSKAITVAGLYNLSPSYLSDMLVKYKLAVRETNEEFSFFKRSLKQPHFIPMMALNPGDQVKATISCFNTLNGFYLKLNYEDDPEDQLSKRLYQQINHEYQSNSYNYSIIAPEENLPVAAQYHDKNWYRAEITKIYPLEAKVDVFFVDYGESYTLDCSQVCYLKYDFLVSEVSTFKCRLFGIEFPNESSYESANEHVHQIMNDLVGSENKIVDLIVKNVLQEEKTKIYEVVLRYRTAGKLENLNVMLTKLGFAECTNLSIYDGEKEIPKTKDKHILQRVRRATKLEKSAQKVAFYSAKVQNFKPDNAVLCKVLSADSPDELWVQDVVDSDQIYEKFHSNLNHHYISLTSAENFTKSPVTFNVGDLCVMKKANRDEFHRVQVTEKSDNKYKLICVDIGQYEIADELNLFELEKDYAQPGFMAKQCFISGIMPTGTSDGQWSSLANEFTSSSLKDQYVYVVFLATNDQKHEVCIYVSASRKLAMNSEPSDAKYVKFSDVLNTEGLALISGKNKTIDKLITESNLLSKCGKVCTGCYGYPDLPQKVYKNFQNNFQVFYDCLVTEVGHTNNRYYVWAMFPTMVNSLDSCRQMSDTFEIFYTKNSPNFSLDYLMSALKGSRCEACVCRVESAWYRGEILSHVARDSENNGNFMVRLIDTGRCEIIDVKSIFKPLEKFIEVDRLVYQINLETDEIALDNQ</sequence>
<proteinExistence type="predicted"/>
<dbReference type="Gene3D" id="2.30.30.140">
    <property type="match status" value="3"/>
</dbReference>
<dbReference type="SMART" id="SM00333">
    <property type="entry name" value="TUDOR"/>
    <property type="match status" value="3"/>
</dbReference>
<evidence type="ECO:0000259" key="4">
    <source>
        <dbReference type="PROSITE" id="PS50304"/>
    </source>
</evidence>
<dbReference type="STRING" id="10195.A0A3M7TBS6"/>